<sequence length="144" mass="16040">MSQEVIMQFLKENWMLLAVAIVVLFVVVSFLKTVMKWVIVIGIVLGVALYSGYTIDDLNKVVTTVKDDALQTMKDQAMNAMIKEAKNAEFTQHKDGTYSIKTDNLEITGKKNADKVKVSFHGVSLGEMSMNDSTVKAFLDEAKK</sequence>
<dbReference type="EMBL" id="MSZX01000002">
    <property type="protein sequence ID" value="OPA80005.1"/>
    <property type="molecule type" value="Genomic_DNA"/>
</dbReference>
<dbReference type="OrthoDB" id="2679169at2"/>
<comment type="caution">
    <text evidence="2">The sequence shown here is derived from an EMBL/GenBank/DDBJ whole genome shotgun (WGS) entry which is preliminary data.</text>
</comment>
<keyword evidence="1" id="KW-0472">Membrane</keyword>
<evidence type="ECO:0000256" key="1">
    <source>
        <dbReference type="SAM" id="Phobius"/>
    </source>
</evidence>
<keyword evidence="1" id="KW-1133">Transmembrane helix</keyword>
<dbReference type="STRING" id="1324314.BVG16_04430"/>
<proteinExistence type="predicted"/>
<accession>A0A1T2XJM3</accession>
<keyword evidence="1" id="KW-0812">Transmembrane</keyword>
<dbReference type="RefSeq" id="WP_078497350.1">
    <property type="nucleotide sequence ID" value="NZ_MSZX01000002.1"/>
</dbReference>
<feature type="transmembrane region" description="Helical" evidence="1">
    <location>
        <begin position="12"/>
        <end position="31"/>
    </location>
</feature>
<organism evidence="2 3">
    <name type="scientific">Paenibacillus selenitireducens</name>
    <dbReference type="NCBI Taxonomy" id="1324314"/>
    <lineage>
        <taxon>Bacteria</taxon>
        <taxon>Bacillati</taxon>
        <taxon>Bacillota</taxon>
        <taxon>Bacilli</taxon>
        <taxon>Bacillales</taxon>
        <taxon>Paenibacillaceae</taxon>
        <taxon>Paenibacillus</taxon>
    </lineage>
</organism>
<dbReference type="Proteomes" id="UP000190188">
    <property type="component" value="Unassembled WGS sequence"/>
</dbReference>
<dbReference type="AlphaFoldDB" id="A0A1T2XJM3"/>
<reference evidence="2 3" key="1">
    <citation type="submission" date="2017-01" db="EMBL/GenBank/DDBJ databases">
        <title>Genome analysis of Paenibacillus selenitrireducens ES3-24.</title>
        <authorList>
            <person name="Xu D."/>
            <person name="Yao R."/>
            <person name="Zheng S."/>
        </authorList>
    </citation>
    <scope>NUCLEOTIDE SEQUENCE [LARGE SCALE GENOMIC DNA]</scope>
    <source>
        <strain evidence="2 3">ES3-24</strain>
    </source>
</reference>
<name>A0A1T2XJM3_9BACL</name>
<feature type="transmembrane region" description="Helical" evidence="1">
    <location>
        <begin position="37"/>
        <end position="55"/>
    </location>
</feature>
<keyword evidence="3" id="KW-1185">Reference proteome</keyword>
<evidence type="ECO:0000313" key="3">
    <source>
        <dbReference type="Proteomes" id="UP000190188"/>
    </source>
</evidence>
<evidence type="ECO:0000313" key="2">
    <source>
        <dbReference type="EMBL" id="OPA80005.1"/>
    </source>
</evidence>
<protein>
    <submittedName>
        <fullName evidence="2">Uncharacterized protein</fullName>
    </submittedName>
</protein>
<gene>
    <name evidence="2" type="ORF">BVG16_04430</name>
</gene>